<evidence type="ECO:0000256" key="6">
    <source>
        <dbReference type="ARBA" id="ARBA00038076"/>
    </source>
</evidence>
<feature type="domain" description="ABC3 transporter permease C-terminal" evidence="9">
    <location>
        <begin position="258"/>
        <end position="379"/>
    </location>
</feature>
<comment type="subcellular location">
    <subcellularLocation>
        <location evidence="1">Cell membrane</location>
        <topology evidence="1">Multi-pass membrane protein</topology>
    </subcellularLocation>
</comment>
<feature type="transmembrane region" description="Helical" evidence="8">
    <location>
        <begin position="477"/>
        <end position="499"/>
    </location>
</feature>
<sequence length="865" mass="85595">MTAGLASRGRRLLSAAVAIVIGVAFLTASLVVLATAKAGVEQSVAAGIQDADLVVSLEGDSVPAAAYDAVAALDGVGSVRGEGYVSGERGPRDWVYGGPLPVSGVTLLSGQMPAADGEVLISTALADEGLAPGEELELAVPTGAEEARSTSLTVSGVADFGGADIMLSYGPTFAASDATLREIDPDLTYQLLAVELSGADDAAAREALTAAVREAATGGREDAAEPLVLVQTGAEAAEERVASLTGDTAVFAAILLGFGAVALLTAAIVIANTFTITLAQRTAELALLRCVGATRGQVRCQVVLEAVVLGVVASVVGVGVGTGVGAGLLALGRRVDLGIPLEVGLQVGALSLAVPVVVGTLVTVLASLWPAVRATRVSPLAALRPAGPAADRRRVGWVRLGVAVLLVGAGAAAMVYAATEREILAGIAGGVVSFAGVLVAAVVIVPAAVHGLGLAARVAGVPGRLAVDNAVRNPGRAAATSAALLVGVTLITMTSVGAATGQRTALGEIDRAYAVDFLLTTDGESRPGADAGAGADSGDGAGSGAAADGDDLDTAALAESGPLPVALEPSVPDTLAAVDGIAAVTPVDTAYVVLGESWGGTRAVGLDPATAGDTMRSETLVASVGPDTVGLSNLGMVMLEVEPGDTLPVTGAAGARDLTVIELGLGSSVVLHEDTLADLAGDDVRTGGALLRLADDAEVAAVMSDVNDVADDHGLLAEGAAVERAVVVQVLDILVMVTTALLGAAVVIAVVGIANTLSLSVVERHREHALLRGLGLTRGQMRGMLLTEGVLLALVSAVLGLLLGLGYAVLGIQTLLPADTTVQLAVPWARVGIIVGLALVAGVLASVLPARRATRVSPAEGLAAA</sequence>
<feature type="transmembrane region" description="Helical" evidence="8">
    <location>
        <begin position="783"/>
        <end position="808"/>
    </location>
</feature>
<evidence type="ECO:0000256" key="2">
    <source>
        <dbReference type="ARBA" id="ARBA00022475"/>
    </source>
</evidence>
<dbReference type="PANTHER" id="PTHR30572">
    <property type="entry name" value="MEMBRANE COMPONENT OF TRANSPORTER-RELATED"/>
    <property type="match status" value="1"/>
</dbReference>
<feature type="transmembrane region" description="Helical" evidence="8">
    <location>
        <begin position="302"/>
        <end position="331"/>
    </location>
</feature>
<dbReference type="PANTHER" id="PTHR30572:SF4">
    <property type="entry name" value="ABC TRANSPORTER PERMEASE YTRF"/>
    <property type="match status" value="1"/>
</dbReference>
<evidence type="ECO:0000313" key="11">
    <source>
        <dbReference type="Proteomes" id="UP000662111"/>
    </source>
</evidence>
<evidence type="ECO:0000256" key="4">
    <source>
        <dbReference type="ARBA" id="ARBA00022989"/>
    </source>
</evidence>
<comment type="similarity">
    <text evidence="6">Belongs to the ABC-4 integral membrane protein family.</text>
</comment>
<dbReference type="Pfam" id="PF02687">
    <property type="entry name" value="FtsX"/>
    <property type="match status" value="2"/>
</dbReference>
<accession>A0ABQ2F945</accession>
<feature type="domain" description="ABC3 transporter permease C-terminal" evidence="9">
    <location>
        <begin position="741"/>
        <end position="858"/>
    </location>
</feature>
<protein>
    <submittedName>
        <fullName evidence="10">ABC transporter substrate-binding protein</fullName>
    </submittedName>
</protein>
<feature type="transmembrane region" description="Helical" evidence="8">
    <location>
        <begin position="733"/>
        <end position="762"/>
    </location>
</feature>
<feature type="transmembrane region" description="Helical" evidence="8">
    <location>
        <begin position="249"/>
        <end position="271"/>
    </location>
</feature>
<feature type="region of interest" description="Disordered" evidence="7">
    <location>
        <begin position="526"/>
        <end position="550"/>
    </location>
</feature>
<dbReference type="InterPro" id="IPR003838">
    <property type="entry name" value="ABC3_permease_C"/>
</dbReference>
<feature type="transmembrane region" description="Helical" evidence="8">
    <location>
        <begin position="12"/>
        <end position="34"/>
    </location>
</feature>
<evidence type="ECO:0000259" key="9">
    <source>
        <dbReference type="Pfam" id="PF02687"/>
    </source>
</evidence>
<reference evidence="11" key="1">
    <citation type="journal article" date="2019" name="Int. J. Syst. Evol. Microbiol.">
        <title>The Global Catalogue of Microorganisms (GCM) 10K type strain sequencing project: providing services to taxonomists for standard genome sequencing and annotation.</title>
        <authorList>
            <consortium name="The Broad Institute Genomics Platform"/>
            <consortium name="The Broad Institute Genome Sequencing Center for Infectious Disease"/>
            <person name="Wu L."/>
            <person name="Ma J."/>
        </authorList>
    </citation>
    <scope>NUCLEOTIDE SEQUENCE [LARGE SCALE GENOMIC DNA]</scope>
    <source>
        <strain evidence="11">CGMCC 1.5362</strain>
    </source>
</reference>
<evidence type="ECO:0000313" key="10">
    <source>
        <dbReference type="EMBL" id="GGK71678.1"/>
    </source>
</evidence>
<evidence type="ECO:0000256" key="5">
    <source>
        <dbReference type="ARBA" id="ARBA00023136"/>
    </source>
</evidence>
<evidence type="ECO:0000256" key="7">
    <source>
        <dbReference type="SAM" id="MobiDB-lite"/>
    </source>
</evidence>
<feature type="transmembrane region" description="Helical" evidence="8">
    <location>
        <begin position="397"/>
        <end position="417"/>
    </location>
</feature>
<name>A0ABQ2F945_9MICO</name>
<dbReference type="InterPro" id="IPR050250">
    <property type="entry name" value="Macrolide_Exporter_MacB"/>
</dbReference>
<feature type="transmembrane region" description="Helical" evidence="8">
    <location>
        <begin position="828"/>
        <end position="848"/>
    </location>
</feature>
<evidence type="ECO:0000256" key="8">
    <source>
        <dbReference type="SAM" id="Phobius"/>
    </source>
</evidence>
<dbReference type="EMBL" id="BMLB01000004">
    <property type="protein sequence ID" value="GGK71678.1"/>
    <property type="molecule type" value="Genomic_DNA"/>
</dbReference>
<keyword evidence="4 8" id="KW-1133">Transmembrane helix</keyword>
<keyword evidence="5 8" id="KW-0472">Membrane</keyword>
<gene>
    <name evidence="10" type="ORF">GCM10011509_20300</name>
</gene>
<feature type="transmembrane region" description="Helical" evidence="8">
    <location>
        <begin position="423"/>
        <end position="456"/>
    </location>
</feature>
<proteinExistence type="inferred from homology"/>
<organism evidence="10 11">
    <name type="scientific">Ornithinimicrobium pekingense</name>
    <dbReference type="NCBI Taxonomy" id="384677"/>
    <lineage>
        <taxon>Bacteria</taxon>
        <taxon>Bacillati</taxon>
        <taxon>Actinomycetota</taxon>
        <taxon>Actinomycetes</taxon>
        <taxon>Micrococcales</taxon>
        <taxon>Ornithinimicrobiaceae</taxon>
        <taxon>Ornithinimicrobium</taxon>
    </lineage>
</organism>
<evidence type="ECO:0000256" key="1">
    <source>
        <dbReference type="ARBA" id="ARBA00004651"/>
    </source>
</evidence>
<comment type="caution">
    <text evidence="10">The sequence shown here is derived from an EMBL/GenBank/DDBJ whole genome shotgun (WGS) entry which is preliminary data.</text>
</comment>
<dbReference type="PRINTS" id="PR00173">
    <property type="entry name" value="EDTRNSPORT"/>
</dbReference>
<keyword evidence="3 8" id="KW-0812">Transmembrane</keyword>
<keyword evidence="2" id="KW-1003">Cell membrane</keyword>
<evidence type="ECO:0000256" key="3">
    <source>
        <dbReference type="ARBA" id="ARBA00022692"/>
    </source>
</evidence>
<dbReference type="Proteomes" id="UP000662111">
    <property type="component" value="Unassembled WGS sequence"/>
</dbReference>
<feature type="transmembrane region" description="Helical" evidence="8">
    <location>
        <begin position="343"/>
        <end position="369"/>
    </location>
</feature>
<keyword evidence="11" id="KW-1185">Reference proteome</keyword>